<evidence type="ECO:0000256" key="1">
    <source>
        <dbReference type="SAM" id="MobiDB-lite"/>
    </source>
</evidence>
<evidence type="ECO:0000313" key="3">
    <source>
        <dbReference type="RefSeq" id="XP_053764485.1"/>
    </source>
</evidence>
<feature type="region of interest" description="Disordered" evidence="1">
    <location>
        <begin position="66"/>
        <end position="87"/>
    </location>
</feature>
<feature type="compositionally biased region" description="Pro residues" evidence="1">
    <location>
        <begin position="10"/>
        <end position="22"/>
    </location>
</feature>
<evidence type="ECO:0000313" key="2">
    <source>
        <dbReference type="Proteomes" id="UP001165780"/>
    </source>
</evidence>
<proteinExistence type="predicted"/>
<keyword evidence="2" id="KW-1185">Reference proteome</keyword>
<dbReference type="AlphaFoldDB" id="A0A9W2W0L8"/>
<dbReference type="GeneID" id="109258286"/>
<accession>A0A9W2W0L8</accession>
<dbReference type="RefSeq" id="XP_053764485.1">
    <property type="nucleotide sequence ID" value="XM_053908510.1"/>
</dbReference>
<sequence length="87" mass="9389">METRPRGQRAPPPPPSAPPPRPHVTAAPRRCPGASQMPGAERRCWWRASPWARAEDKALKKACLQTPPCISAGGPPRPRSAEGSYGE</sequence>
<name>A0A9W2W0L8_PANPR</name>
<organism evidence="2 3">
    <name type="scientific">Panthera pardus</name>
    <name type="common">Leopard</name>
    <name type="synonym">Felis pardus</name>
    <dbReference type="NCBI Taxonomy" id="9691"/>
    <lineage>
        <taxon>Eukaryota</taxon>
        <taxon>Metazoa</taxon>
        <taxon>Chordata</taxon>
        <taxon>Craniata</taxon>
        <taxon>Vertebrata</taxon>
        <taxon>Euteleostomi</taxon>
        <taxon>Mammalia</taxon>
        <taxon>Eutheria</taxon>
        <taxon>Laurasiatheria</taxon>
        <taxon>Carnivora</taxon>
        <taxon>Feliformia</taxon>
        <taxon>Felidae</taxon>
        <taxon>Pantherinae</taxon>
        <taxon>Panthera</taxon>
    </lineage>
</organism>
<dbReference type="Proteomes" id="UP001165780">
    <property type="component" value="Unplaced"/>
</dbReference>
<reference evidence="3" key="1">
    <citation type="submission" date="2025-08" db="UniProtKB">
        <authorList>
            <consortium name="RefSeq"/>
        </authorList>
    </citation>
    <scope>IDENTIFICATION</scope>
    <source>
        <tissue evidence="3">Whole blood</tissue>
    </source>
</reference>
<dbReference type="CTD" id="266655"/>
<protein>
    <submittedName>
        <fullName evidence="3">Uncharacterized protein</fullName>
    </submittedName>
</protein>
<gene>
    <name evidence="3" type="primary">BRD3OS</name>
</gene>
<feature type="region of interest" description="Disordered" evidence="1">
    <location>
        <begin position="1"/>
        <end position="40"/>
    </location>
</feature>